<accession>A0A1G7QHS8</accession>
<dbReference type="Pfam" id="PF00465">
    <property type="entry name" value="Fe-ADH"/>
    <property type="match status" value="1"/>
</dbReference>
<dbReference type="Proteomes" id="UP000199708">
    <property type="component" value="Unassembled WGS sequence"/>
</dbReference>
<feature type="domain" description="Alcohol dehydrogenase iron-type/glycerol dehydrogenase GldA" evidence="2">
    <location>
        <begin position="11"/>
        <end position="180"/>
    </location>
</feature>
<dbReference type="InterPro" id="IPR056798">
    <property type="entry name" value="ADH_Fe_C"/>
</dbReference>
<dbReference type="GO" id="GO:1990002">
    <property type="term" value="F:methylglyoxal reductase (NADPH) (acetol producing) activity"/>
    <property type="evidence" value="ECO:0007669"/>
    <property type="project" value="TreeGrafter"/>
</dbReference>
<keyword evidence="1" id="KW-0560">Oxidoreductase</keyword>
<keyword evidence="5" id="KW-1185">Reference proteome</keyword>
<reference evidence="4 5" key="1">
    <citation type="submission" date="2016-10" db="EMBL/GenBank/DDBJ databases">
        <authorList>
            <person name="de Groot N.N."/>
        </authorList>
    </citation>
    <scope>NUCLEOTIDE SEQUENCE [LARGE SCALE GENOMIC DNA]</scope>
    <source>
        <strain evidence="4 5">ATCC BAA-466</strain>
    </source>
</reference>
<evidence type="ECO:0000313" key="4">
    <source>
        <dbReference type="EMBL" id="SDF98073.1"/>
    </source>
</evidence>
<dbReference type="SUPFAM" id="SSF56796">
    <property type="entry name" value="Dehydroquinate synthase-like"/>
    <property type="match status" value="1"/>
</dbReference>
<dbReference type="AlphaFoldDB" id="A0A1G7QHS8"/>
<dbReference type="CDD" id="cd08187">
    <property type="entry name" value="BDH"/>
    <property type="match status" value="1"/>
</dbReference>
<dbReference type="EMBL" id="FNCK01000002">
    <property type="protein sequence ID" value="SDF98073.1"/>
    <property type="molecule type" value="Genomic_DNA"/>
</dbReference>
<organism evidence="4 5">
    <name type="scientific">Facklamia miroungae</name>
    <dbReference type="NCBI Taxonomy" id="120956"/>
    <lineage>
        <taxon>Bacteria</taxon>
        <taxon>Bacillati</taxon>
        <taxon>Bacillota</taxon>
        <taxon>Bacilli</taxon>
        <taxon>Lactobacillales</taxon>
        <taxon>Aerococcaceae</taxon>
        <taxon>Facklamia</taxon>
    </lineage>
</organism>
<evidence type="ECO:0000259" key="2">
    <source>
        <dbReference type="Pfam" id="PF00465"/>
    </source>
</evidence>
<proteinExistence type="predicted"/>
<dbReference type="GO" id="GO:1990362">
    <property type="term" value="F:butanol dehydrogenase (NAD+) activity"/>
    <property type="evidence" value="ECO:0007669"/>
    <property type="project" value="InterPro"/>
</dbReference>
<name>A0A1G7QHS8_9LACT</name>
<dbReference type="InterPro" id="IPR044731">
    <property type="entry name" value="BDH-like"/>
</dbReference>
<protein>
    <submittedName>
        <fullName evidence="4">NADP-dependent alcohol dehydrogenase</fullName>
    </submittedName>
</protein>
<dbReference type="Gene3D" id="1.20.1090.10">
    <property type="entry name" value="Dehydroquinate synthase-like - alpha domain"/>
    <property type="match status" value="1"/>
</dbReference>
<dbReference type="Gene3D" id="3.40.50.1970">
    <property type="match status" value="1"/>
</dbReference>
<feature type="domain" description="Fe-containing alcohol dehydrogenase-like C-terminal" evidence="3">
    <location>
        <begin position="196"/>
        <end position="389"/>
    </location>
</feature>
<dbReference type="InterPro" id="IPR001670">
    <property type="entry name" value="ADH_Fe/GldA"/>
</dbReference>
<dbReference type="GO" id="GO:0008106">
    <property type="term" value="F:alcohol dehydrogenase (NADP+) activity"/>
    <property type="evidence" value="ECO:0007669"/>
    <property type="project" value="TreeGrafter"/>
</dbReference>
<sequence>MTINNFTFYNPTRILFGKGQIESIDRSIPKDAKVLITYGGGSIKKFGTFDKIVTALGERQWDEFGGIEPNPYFETLMKAVKKIKEEGFDFILAAGGGSVIDGTKFIAAAAAFEGDPIDIFSAGIGQGLPIKKALPFGTILTLPATSSEMNAGGVITIKEKNAKVSFGSVHTYPQFSVLDPELTYTLPQRQLANGISDTFVHILENYLNQPVGAILQDGWSETALKGLIQLAPQLKEDNHDYDVRSNFMWICTNGLNGFMSQGLPTDWSTHKLGHEITAFNHTDHARTLTPIILATMEVRWEEKFAKLVQYAENVWNIHEGSDQEKAQAAIQATRKFFQSINMPVTLEEIDVEAKDIDYLVDQLIAHEFTEIGEHKTQTPEVSRAIYEKALN</sequence>
<dbReference type="FunFam" id="3.40.50.1970:FF:000003">
    <property type="entry name" value="Alcohol dehydrogenase, iron-containing"/>
    <property type="match status" value="1"/>
</dbReference>
<dbReference type="PROSITE" id="PS00913">
    <property type="entry name" value="ADH_IRON_1"/>
    <property type="match status" value="1"/>
</dbReference>
<evidence type="ECO:0000259" key="3">
    <source>
        <dbReference type="Pfam" id="PF25137"/>
    </source>
</evidence>
<dbReference type="RefSeq" id="WP_210727868.1">
    <property type="nucleotide sequence ID" value="NZ_FNCK01000002.1"/>
</dbReference>
<gene>
    <name evidence="4" type="ORF">SAMN05421791_10295</name>
</gene>
<dbReference type="PANTHER" id="PTHR43633">
    <property type="entry name" value="ALCOHOL DEHYDROGENASE YQHD"/>
    <property type="match status" value="1"/>
</dbReference>
<evidence type="ECO:0000256" key="1">
    <source>
        <dbReference type="ARBA" id="ARBA00023002"/>
    </source>
</evidence>
<dbReference type="InterPro" id="IPR018211">
    <property type="entry name" value="ADH_Fe_CS"/>
</dbReference>
<evidence type="ECO:0000313" key="5">
    <source>
        <dbReference type="Proteomes" id="UP000199708"/>
    </source>
</evidence>
<dbReference type="GO" id="GO:0005829">
    <property type="term" value="C:cytosol"/>
    <property type="evidence" value="ECO:0007669"/>
    <property type="project" value="TreeGrafter"/>
</dbReference>
<dbReference type="STRING" id="120956.SAMN05421791_10295"/>
<dbReference type="Pfam" id="PF25137">
    <property type="entry name" value="ADH_Fe_C"/>
    <property type="match status" value="1"/>
</dbReference>
<dbReference type="PANTHER" id="PTHR43633:SF1">
    <property type="entry name" value="ALCOHOL DEHYDROGENASE YQHD"/>
    <property type="match status" value="1"/>
</dbReference>
<dbReference type="GO" id="GO:0046872">
    <property type="term" value="F:metal ion binding"/>
    <property type="evidence" value="ECO:0007669"/>
    <property type="project" value="InterPro"/>
</dbReference>